<reference evidence="1 2" key="1">
    <citation type="journal article" date="2021" name="BMC Genomics">
        <title>Datura genome reveals duplications of psychoactive alkaloid biosynthetic genes and high mutation rate following tissue culture.</title>
        <authorList>
            <person name="Rajewski A."/>
            <person name="Carter-House D."/>
            <person name="Stajich J."/>
            <person name="Litt A."/>
        </authorList>
    </citation>
    <scope>NUCLEOTIDE SEQUENCE [LARGE SCALE GENOMIC DNA]</scope>
    <source>
        <strain evidence="1">AR-01</strain>
    </source>
</reference>
<keyword evidence="2" id="KW-1185">Reference proteome</keyword>
<protein>
    <submittedName>
        <fullName evidence="1">Uncharacterized protein</fullName>
    </submittedName>
</protein>
<dbReference type="Proteomes" id="UP000823775">
    <property type="component" value="Unassembled WGS sequence"/>
</dbReference>
<comment type="caution">
    <text evidence="1">The sequence shown here is derived from an EMBL/GenBank/DDBJ whole genome shotgun (WGS) entry which is preliminary data.</text>
</comment>
<gene>
    <name evidence="1" type="ORF">HAX54_037517</name>
</gene>
<accession>A0ABS8SGZ8</accession>
<organism evidence="1 2">
    <name type="scientific">Datura stramonium</name>
    <name type="common">Jimsonweed</name>
    <name type="synonym">Common thornapple</name>
    <dbReference type="NCBI Taxonomy" id="4076"/>
    <lineage>
        <taxon>Eukaryota</taxon>
        <taxon>Viridiplantae</taxon>
        <taxon>Streptophyta</taxon>
        <taxon>Embryophyta</taxon>
        <taxon>Tracheophyta</taxon>
        <taxon>Spermatophyta</taxon>
        <taxon>Magnoliopsida</taxon>
        <taxon>eudicotyledons</taxon>
        <taxon>Gunneridae</taxon>
        <taxon>Pentapetalae</taxon>
        <taxon>asterids</taxon>
        <taxon>lamiids</taxon>
        <taxon>Solanales</taxon>
        <taxon>Solanaceae</taxon>
        <taxon>Solanoideae</taxon>
        <taxon>Datureae</taxon>
        <taxon>Datura</taxon>
    </lineage>
</organism>
<evidence type="ECO:0000313" key="2">
    <source>
        <dbReference type="Proteomes" id="UP000823775"/>
    </source>
</evidence>
<sequence>MENLGQPDLPLGEELKKAQRVVAVRQAEEARLVKAARMAEAVFVAALLKRNKQHPPCHCG</sequence>
<dbReference type="EMBL" id="JACEIK010000503">
    <property type="protein sequence ID" value="MCD7458198.1"/>
    <property type="molecule type" value="Genomic_DNA"/>
</dbReference>
<feature type="non-terminal residue" evidence="1">
    <location>
        <position position="60"/>
    </location>
</feature>
<name>A0ABS8SGZ8_DATST</name>
<evidence type="ECO:0000313" key="1">
    <source>
        <dbReference type="EMBL" id="MCD7458198.1"/>
    </source>
</evidence>
<proteinExistence type="predicted"/>